<accession>A0A2R5EZ42</accession>
<organism evidence="3 4">
    <name type="scientific">Paenibacillus agaridevorans</name>
    <dbReference type="NCBI Taxonomy" id="171404"/>
    <lineage>
        <taxon>Bacteria</taxon>
        <taxon>Bacillati</taxon>
        <taxon>Bacillota</taxon>
        <taxon>Bacilli</taxon>
        <taxon>Bacillales</taxon>
        <taxon>Paenibacillaceae</taxon>
        <taxon>Paenibacillus</taxon>
    </lineage>
</organism>
<keyword evidence="2" id="KW-0808">Transferase</keyword>
<protein>
    <recommendedName>
        <fullName evidence="5">Glycosyltransferase</fullName>
    </recommendedName>
</protein>
<evidence type="ECO:0000256" key="1">
    <source>
        <dbReference type="ARBA" id="ARBA00022676"/>
    </source>
</evidence>
<dbReference type="SUPFAM" id="SSF53756">
    <property type="entry name" value="UDP-Glycosyltransferase/glycogen phosphorylase"/>
    <property type="match status" value="1"/>
</dbReference>
<reference evidence="3 4" key="1">
    <citation type="submission" date="2017-08" db="EMBL/GenBank/DDBJ databases">
        <title>Substantial Increase in Enzyme Production by Combined Drug-Resistance Mutations in Paenibacillus agaridevorans.</title>
        <authorList>
            <person name="Tanaka Y."/>
            <person name="Funane K."/>
            <person name="Hosaka T."/>
            <person name="Shiwa Y."/>
            <person name="Fujita N."/>
            <person name="Miyazaki T."/>
            <person name="Yoshikawa H."/>
            <person name="Murakami K."/>
            <person name="Kasahara K."/>
            <person name="Inaoka T."/>
            <person name="Hiraga Y."/>
            <person name="Ochi K."/>
        </authorList>
    </citation>
    <scope>NUCLEOTIDE SEQUENCE [LARGE SCALE GENOMIC DNA]</scope>
    <source>
        <strain evidence="3 4">T-3040</strain>
    </source>
</reference>
<keyword evidence="1" id="KW-0328">Glycosyltransferase</keyword>
<evidence type="ECO:0000256" key="2">
    <source>
        <dbReference type="ARBA" id="ARBA00022679"/>
    </source>
</evidence>
<dbReference type="GO" id="GO:0016757">
    <property type="term" value="F:glycosyltransferase activity"/>
    <property type="evidence" value="ECO:0007669"/>
    <property type="project" value="UniProtKB-KW"/>
</dbReference>
<proteinExistence type="predicted"/>
<dbReference type="Proteomes" id="UP000245202">
    <property type="component" value="Unassembled WGS sequence"/>
</dbReference>
<evidence type="ECO:0000313" key="4">
    <source>
        <dbReference type="Proteomes" id="UP000245202"/>
    </source>
</evidence>
<name>A0A2R5EZ42_9BACL</name>
<comment type="caution">
    <text evidence="3">The sequence shown here is derived from an EMBL/GenBank/DDBJ whole genome shotgun (WGS) entry which is preliminary data.</text>
</comment>
<dbReference type="Gene3D" id="3.40.50.2000">
    <property type="entry name" value="Glycogen Phosphorylase B"/>
    <property type="match status" value="1"/>
</dbReference>
<dbReference type="Pfam" id="PF13692">
    <property type="entry name" value="Glyco_trans_1_4"/>
    <property type="match status" value="1"/>
</dbReference>
<evidence type="ECO:0008006" key="5">
    <source>
        <dbReference type="Google" id="ProtNLM"/>
    </source>
</evidence>
<dbReference type="AlphaFoldDB" id="A0A2R5EZ42"/>
<dbReference type="CDD" id="cd03801">
    <property type="entry name" value="GT4_PimA-like"/>
    <property type="match status" value="1"/>
</dbReference>
<dbReference type="RefSeq" id="WP_087569340.1">
    <property type="nucleotide sequence ID" value="NZ_BDQX01000458.1"/>
</dbReference>
<keyword evidence="4" id="KW-1185">Reference proteome</keyword>
<evidence type="ECO:0000313" key="3">
    <source>
        <dbReference type="EMBL" id="GBG11940.1"/>
    </source>
</evidence>
<dbReference type="PANTHER" id="PTHR12526:SF510">
    <property type="entry name" value="D-INOSITOL 3-PHOSPHATE GLYCOSYLTRANSFERASE"/>
    <property type="match status" value="1"/>
</dbReference>
<dbReference type="EMBL" id="BDQX01000458">
    <property type="protein sequence ID" value="GBG11940.1"/>
    <property type="molecule type" value="Genomic_DNA"/>
</dbReference>
<dbReference type="PANTHER" id="PTHR12526">
    <property type="entry name" value="GLYCOSYLTRANSFERASE"/>
    <property type="match status" value="1"/>
</dbReference>
<sequence>MNILVVCSDFPYPADHGGRVDTWGRIRALAGLGWGIDLLVCGKHVPAASDLRAARAWVNDIKLCDRKSSPLDILMPEPLQVRSRDALRTVPIDGDYDYVLLEGDYVYPVLDNPGIRAEQAILRVHNDESAYFKSLARSTGQILHKLYYAMESLKFAGLQRKLQKRVTKYLFISSKEYDSFVTRHPQAESLFLPPPLTRESFARSRFDTKHVVFIGSLFMPNNREAIRWYLDQVHPKLLDIPGYRFVIAGNSRGMGVEWLNSQRLEGVYVHDTPANLDEIYAKGYLFVNPMRNGAGVKLKTIEAIQNGLPVVSTTVGSEGTGLRNGLHIRVEDEPAAFCRAVRELLAEPAAADSLLQASQQFIRERYNHKETLKTYFRYLERTYSPERGISDVKSAHQHSVRDARG</sequence>
<gene>
    <name evidence="3" type="ORF">PAT3040_06799</name>
</gene>